<dbReference type="Pfam" id="PF00756">
    <property type="entry name" value="Esterase"/>
    <property type="match status" value="1"/>
</dbReference>
<dbReference type="Proteomes" id="UP000027647">
    <property type="component" value="Unassembled WGS sequence"/>
</dbReference>
<dbReference type="EMBL" id="JMIW01000001">
    <property type="protein sequence ID" value="KEO91192.1"/>
    <property type="molecule type" value="Genomic_DNA"/>
</dbReference>
<evidence type="ECO:0000313" key="2">
    <source>
        <dbReference type="Proteomes" id="UP000027647"/>
    </source>
</evidence>
<reference evidence="1 2" key="1">
    <citation type="submission" date="2014-04" db="EMBL/GenBank/DDBJ databases">
        <title>A comprehensive comparison of genomes of Erythrobacter spp. strains.</title>
        <authorList>
            <person name="Zheng Q."/>
        </authorList>
    </citation>
    <scope>NUCLEOTIDE SEQUENCE [LARGE SCALE GENOMIC DNA]</scope>
    <source>
        <strain evidence="1 2">DSM 6997</strain>
    </source>
</reference>
<dbReference type="OrthoDB" id="5523653at2"/>
<dbReference type="InterPro" id="IPR029058">
    <property type="entry name" value="AB_hydrolase_fold"/>
</dbReference>
<organism evidence="1 2">
    <name type="scientific">Erythrobacter longus</name>
    <dbReference type="NCBI Taxonomy" id="1044"/>
    <lineage>
        <taxon>Bacteria</taxon>
        <taxon>Pseudomonadati</taxon>
        <taxon>Pseudomonadota</taxon>
        <taxon>Alphaproteobacteria</taxon>
        <taxon>Sphingomonadales</taxon>
        <taxon>Erythrobacteraceae</taxon>
        <taxon>Erythrobacter/Porphyrobacter group</taxon>
        <taxon>Erythrobacter</taxon>
    </lineage>
</organism>
<comment type="caution">
    <text evidence="1">The sequence shown here is derived from an EMBL/GenBank/DDBJ whole genome shotgun (WGS) entry which is preliminary data.</text>
</comment>
<accession>A0A074MZZ1</accession>
<dbReference type="PANTHER" id="PTHR48098:SF6">
    <property type="entry name" value="FERRI-BACILLIBACTIN ESTERASE BESA"/>
    <property type="match status" value="1"/>
</dbReference>
<proteinExistence type="predicted"/>
<dbReference type="InterPro" id="IPR000801">
    <property type="entry name" value="Esterase-like"/>
</dbReference>
<dbReference type="PANTHER" id="PTHR48098">
    <property type="entry name" value="ENTEROCHELIN ESTERASE-RELATED"/>
    <property type="match status" value="1"/>
</dbReference>
<dbReference type="AlphaFoldDB" id="A0A074MZZ1"/>
<sequence>MISQIAAVLLAAQGAPEFAPLVVGETATASVLDAQREINVILPPDYGDDLERRWPVVVMLDGGLQQDLFLGVGIHNWNRLWGRSKGVIWVGIETKDRQRELLPPTRDLEQQERFPTAGESEQFRSWLVGEILPMIASRYRTSDEVFLVGESAAGHFVIETWATGTEAFSGFAAISPSLQWDEQSLSHQIANQGASGSSLYISLADEGGATQEGILRLVEALPENQNWCFSDRRKDLLHSNSLHGLLPEALQFLLPTPADWLEEYGFVLRCDQKGSGSD</sequence>
<name>A0A074MZZ1_ERYLO</name>
<protein>
    <submittedName>
        <fullName evidence="1">IroE protein</fullName>
    </submittedName>
</protein>
<dbReference type="STRING" id="1044.EH31_00575"/>
<dbReference type="eggNOG" id="COG2819">
    <property type="taxonomic scope" value="Bacteria"/>
</dbReference>
<keyword evidence="2" id="KW-1185">Reference proteome</keyword>
<gene>
    <name evidence="1" type="ORF">EH31_00575</name>
</gene>
<dbReference type="Gene3D" id="3.40.50.1820">
    <property type="entry name" value="alpha/beta hydrolase"/>
    <property type="match status" value="1"/>
</dbReference>
<dbReference type="SUPFAM" id="SSF53474">
    <property type="entry name" value="alpha/beta-Hydrolases"/>
    <property type="match status" value="1"/>
</dbReference>
<evidence type="ECO:0000313" key="1">
    <source>
        <dbReference type="EMBL" id="KEO91192.1"/>
    </source>
</evidence>
<dbReference type="RefSeq" id="WP_034957460.1">
    <property type="nucleotide sequence ID" value="NZ_JMIW01000001.1"/>
</dbReference>
<dbReference type="InterPro" id="IPR050583">
    <property type="entry name" value="Mycobacterial_A85_antigen"/>
</dbReference>